<comment type="catalytic activity">
    <reaction evidence="8">
        <text>guanine + H2O + H(+) = xanthine + NH4(+)</text>
        <dbReference type="Rhea" id="RHEA:14665"/>
        <dbReference type="ChEBI" id="CHEBI:15377"/>
        <dbReference type="ChEBI" id="CHEBI:15378"/>
        <dbReference type="ChEBI" id="CHEBI:16235"/>
        <dbReference type="ChEBI" id="CHEBI:17712"/>
        <dbReference type="ChEBI" id="CHEBI:28938"/>
        <dbReference type="EC" id="3.5.4.3"/>
    </reaction>
</comment>
<dbReference type="SUPFAM" id="SSF51338">
    <property type="entry name" value="Composite domain of metallo-dependent hydrolases"/>
    <property type="match status" value="1"/>
</dbReference>
<dbReference type="Gene3D" id="2.30.40.10">
    <property type="entry name" value="Urease, subunit C, domain 1"/>
    <property type="match status" value="1"/>
</dbReference>
<evidence type="ECO:0000256" key="3">
    <source>
        <dbReference type="ARBA" id="ARBA00012781"/>
    </source>
</evidence>
<dbReference type="InterPro" id="IPR032466">
    <property type="entry name" value="Metal_Hydrolase"/>
</dbReference>
<comment type="cofactor">
    <cofactor evidence="8">
        <name>Zn(2+)</name>
        <dbReference type="ChEBI" id="CHEBI:29105"/>
    </cofactor>
    <text evidence="8">Binds 1 zinc ion per subunit.</text>
</comment>
<dbReference type="UniPathway" id="UPA00603">
    <property type="reaction ID" value="UER00660"/>
</dbReference>
<comment type="function">
    <text evidence="8">Catalyzes the hydrolytic deamination of guanine, producing xanthine and ammonia.</text>
</comment>
<protein>
    <recommendedName>
        <fullName evidence="3 7">Guanine deaminase</fullName>
        <shortName evidence="8">Guanase</shortName>
        <ecNumber evidence="3 7">3.5.4.3</ecNumber>
    </recommendedName>
    <alternativeName>
        <fullName evidence="8">Guanine aminohydrolase</fullName>
    </alternativeName>
</protein>
<evidence type="ECO:0000256" key="5">
    <source>
        <dbReference type="ARBA" id="ARBA00022801"/>
    </source>
</evidence>
<dbReference type="AlphaFoldDB" id="A0A345P887"/>
<evidence type="ECO:0000256" key="6">
    <source>
        <dbReference type="ARBA" id="ARBA00022833"/>
    </source>
</evidence>
<keyword evidence="5 8" id="KW-0378">Hydrolase</keyword>
<dbReference type="EMBL" id="CP031222">
    <property type="protein sequence ID" value="AXI03496.1"/>
    <property type="molecule type" value="Genomic_DNA"/>
</dbReference>
<dbReference type="Pfam" id="PF01979">
    <property type="entry name" value="Amidohydro_1"/>
    <property type="match status" value="1"/>
</dbReference>
<keyword evidence="11" id="KW-1185">Reference proteome</keyword>
<sequence length="438" mass="49048">MSSALTLVRGQILHFLSDPIQDDPSSYEYFADGALWIEQGKILKVGNWETITSTITPEKLSRATLYDYSGKLIMPGLVDTHCHYPQAKVIGSYGRQLLDWLNDYTFPTEAAFADPDVALRGAEYFVKRLLAHGTTTASVFATVHPTSVDAFMQTAEKYGLRMLCGKVMMDRHCPDNLRDTAQQSGIESQDLIDRWHGKGRLRYSITPRFAPTSTPEQLHIAGELYHSRPDLHVQSHLAENWDEIHWVRSLFPELFDYLNVYEYYGLTGERTIYGHCIHLSPREIQSMSEQGTAAAFCPTSNLFLGSGFFDYSKVAEANVRIGLATDVGGGTSFSLIRTLGEAYKVSQVHKQPLSALRGWYLATLGGAKALYLDSFIGNFTSGKEADFIVIDTSTIEELDYRLQGVESLSERLFALMIMGDERNIYATHIQGNKISFDA</sequence>
<reference evidence="10 11" key="1">
    <citation type="submission" date="2018-07" db="EMBL/GenBank/DDBJ databases">
        <title>Genome sequencing of Moraxellaceae gen. HYN0046.</title>
        <authorList>
            <person name="Kim M."/>
            <person name="Yi H."/>
        </authorList>
    </citation>
    <scope>NUCLEOTIDE SEQUENCE [LARGE SCALE GENOMIC DNA]</scope>
    <source>
        <strain evidence="10 11">HYN0046</strain>
    </source>
</reference>
<dbReference type="PANTHER" id="PTHR11271:SF6">
    <property type="entry name" value="GUANINE DEAMINASE"/>
    <property type="match status" value="1"/>
</dbReference>
<evidence type="ECO:0000256" key="4">
    <source>
        <dbReference type="ARBA" id="ARBA00022723"/>
    </source>
</evidence>
<dbReference type="SUPFAM" id="SSF51556">
    <property type="entry name" value="Metallo-dependent hydrolases"/>
    <property type="match status" value="1"/>
</dbReference>
<dbReference type="GO" id="GO:0005829">
    <property type="term" value="C:cytosol"/>
    <property type="evidence" value="ECO:0007669"/>
    <property type="project" value="TreeGrafter"/>
</dbReference>
<evidence type="ECO:0000313" key="11">
    <source>
        <dbReference type="Proteomes" id="UP000253940"/>
    </source>
</evidence>
<evidence type="ECO:0000256" key="8">
    <source>
        <dbReference type="RuleBase" id="RU366009"/>
    </source>
</evidence>
<dbReference type="Proteomes" id="UP000253940">
    <property type="component" value="Chromosome"/>
</dbReference>
<dbReference type="RefSeq" id="WP_114899604.1">
    <property type="nucleotide sequence ID" value="NZ_CP031222.1"/>
</dbReference>
<keyword evidence="4 8" id="KW-0479">Metal-binding</keyword>
<gene>
    <name evidence="10" type="primary">guaD</name>
    <name evidence="10" type="ORF">HYN46_11990</name>
</gene>
<dbReference type="InterPro" id="IPR051607">
    <property type="entry name" value="Metallo-dep_hydrolases"/>
</dbReference>
<dbReference type="InterPro" id="IPR014311">
    <property type="entry name" value="Guanine_deaminase"/>
</dbReference>
<dbReference type="PANTHER" id="PTHR11271">
    <property type="entry name" value="GUANINE DEAMINASE"/>
    <property type="match status" value="1"/>
</dbReference>
<evidence type="ECO:0000256" key="7">
    <source>
        <dbReference type="NCBIfam" id="TIGR02967"/>
    </source>
</evidence>
<dbReference type="EC" id="3.5.4.3" evidence="3 7"/>
<organism evidence="10 11">
    <name type="scientific">Aquirhabdus parva</name>
    <dbReference type="NCBI Taxonomy" id="2283318"/>
    <lineage>
        <taxon>Bacteria</taxon>
        <taxon>Pseudomonadati</taxon>
        <taxon>Pseudomonadota</taxon>
        <taxon>Gammaproteobacteria</taxon>
        <taxon>Moraxellales</taxon>
        <taxon>Moraxellaceae</taxon>
        <taxon>Aquirhabdus</taxon>
    </lineage>
</organism>
<dbReference type="KEGG" id="mbah:HYN46_11990"/>
<comment type="similarity">
    <text evidence="2 8">Belongs to the metallo-dependent hydrolases superfamily. ATZ/TRZ family.</text>
</comment>
<dbReference type="InterPro" id="IPR006680">
    <property type="entry name" value="Amidohydro-rel"/>
</dbReference>
<dbReference type="FunFam" id="3.20.20.140:FF:000022">
    <property type="entry name" value="Guanine deaminase"/>
    <property type="match status" value="1"/>
</dbReference>
<dbReference type="GO" id="GO:0008892">
    <property type="term" value="F:guanine deaminase activity"/>
    <property type="evidence" value="ECO:0007669"/>
    <property type="project" value="UniProtKB-UniRule"/>
</dbReference>
<dbReference type="NCBIfam" id="NF006679">
    <property type="entry name" value="PRK09228.1"/>
    <property type="match status" value="1"/>
</dbReference>
<evidence type="ECO:0000256" key="1">
    <source>
        <dbReference type="ARBA" id="ARBA00004984"/>
    </source>
</evidence>
<evidence type="ECO:0000259" key="9">
    <source>
        <dbReference type="Pfam" id="PF01979"/>
    </source>
</evidence>
<dbReference type="NCBIfam" id="TIGR02967">
    <property type="entry name" value="guan_deamin"/>
    <property type="match status" value="1"/>
</dbReference>
<keyword evidence="6 8" id="KW-0862">Zinc</keyword>
<comment type="pathway">
    <text evidence="1 8">Purine metabolism; guanine degradation; xanthine from guanine: step 1/1.</text>
</comment>
<proteinExistence type="inferred from homology"/>
<evidence type="ECO:0000313" key="10">
    <source>
        <dbReference type="EMBL" id="AXI03496.1"/>
    </source>
</evidence>
<dbReference type="InterPro" id="IPR011059">
    <property type="entry name" value="Metal-dep_hydrolase_composite"/>
</dbReference>
<dbReference type="CDD" id="cd01303">
    <property type="entry name" value="GDEase"/>
    <property type="match status" value="1"/>
</dbReference>
<dbReference type="Gene3D" id="3.20.20.140">
    <property type="entry name" value="Metal-dependent hydrolases"/>
    <property type="match status" value="1"/>
</dbReference>
<dbReference type="GO" id="GO:0008270">
    <property type="term" value="F:zinc ion binding"/>
    <property type="evidence" value="ECO:0007669"/>
    <property type="project" value="UniProtKB-UniRule"/>
</dbReference>
<feature type="domain" description="Amidohydrolase-related" evidence="9">
    <location>
        <begin position="73"/>
        <end position="432"/>
    </location>
</feature>
<evidence type="ECO:0000256" key="2">
    <source>
        <dbReference type="ARBA" id="ARBA00006745"/>
    </source>
</evidence>
<dbReference type="GO" id="GO:0006147">
    <property type="term" value="P:guanine catabolic process"/>
    <property type="evidence" value="ECO:0007669"/>
    <property type="project" value="UniProtKB-UniRule"/>
</dbReference>
<accession>A0A345P887</accession>
<name>A0A345P887_9GAMM</name>
<dbReference type="OrthoDB" id="9787621at2"/>